<dbReference type="SFLD" id="SFLDF00408">
    <property type="entry name" value="Diphthamide_biosynthesis_famil"/>
    <property type="match status" value="1"/>
</dbReference>
<keyword evidence="5 7" id="KW-0408">Iron</keyword>
<gene>
    <name evidence="9" type="ORF">EJ05DRAFT_274891</name>
</gene>
<proteinExistence type="inferred from homology"/>
<dbReference type="GO" id="GO:0046872">
    <property type="term" value="F:metal ion binding"/>
    <property type="evidence" value="ECO:0007669"/>
    <property type="project" value="UniProtKB-KW"/>
</dbReference>
<dbReference type="InterPro" id="IPR010014">
    <property type="entry name" value="DHP2"/>
</dbReference>
<dbReference type="AlphaFoldDB" id="A0A6A6WDP9"/>
<protein>
    <recommendedName>
        <fullName evidence="7">2-(3-amino-3-carboxypropyl)histidine synthase subunit 2</fullName>
    </recommendedName>
</protein>
<organism evidence="9 10">
    <name type="scientific">Pseudovirgaria hyperparasitica</name>
    <dbReference type="NCBI Taxonomy" id="470096"/>
    <lineage>
        <taxon>Eukaryota</taxon>
        <taxon>Fungi</taxon>
        <taxon>Dikarya</taxon>
        <taxon>Ascomycota</taxon>
        <taxon>Pezizomycotina</taxon>
        <taxon>Dothideomycetes</taxon>
        <taxon>Dothideomycetes incertae sedis</taxon>
        <taxon>Acrospermales</taxon>
        <taxon>Acrospermaceae</taxon>
        <taxon>Pseudovirgaria</taxon>
    </lineage>
</organism>
<dbReference type="UniPathway" id="UPA00559"/>
<dbReference type="RefSeq" id="XP_033602635.1">
    <property type="nucleotide sequence ID" value="XM_033740383.1"/>
</dbReference>
<dbReference type="SFLD" id="SFLDS00032">
    <property type="entry name" value="Radical_SAM_3-amino-3-carboxyp"/>
    <property type="match status" value="1"/>
</dbReference>
<dbReference type="GeneID" id="54481437"/>
<evidence type="ECO:0000256" key="7">
    <source>
        <dbReference type="RuleBase" id="RU364133"/>
    </source>
</evidence>
<reference evidence="9" key="1">
    <citation type="journal article" date="2020" name="Stud. Mycol.">
        <title>101 Dothideomycetes genomes: a test case for predicting lifestyles and emergence of pathogens.</title>
        <authorList>
            <person name="Haridas S."/>
            <person name="Albert R."/>
            <person name="Binder M."/>
            <person name="Bloem J."/>
            <person name="Labutti K."/>
            <person name="Salamov A."/>
            <person name="Andreopoulos B."/>
            <person name="Baker S."/>
            <person name="Barry K."/>
            <person name="Bills G."/>
            <person name="Bluhm B."/>
            <person name="Cannon C."/>
            <person name="Castanera R."/>
            <person name="Culley D."/>
            <person name="Daum C."/>
            <person name="Ezra D."/>
            <person name="Gonzalez J."/>
            <person name="Henrissat B."/>
            <person name="Kuo A."/>
            <person name="Liang C."/>
            <person name="Lipzen A."/>
            <person name="Lutzoni F."/>
            <person name="Magnuson J."/>
            <person name="Mondo S."/>
            <person name="Nolan M."/>
            <person name="Ohm R."/>
            <person name="Pangilinan J."/>
            <person name="Park H.-J."/>
            <person name="Ramirez L."/>
            <person name="Alfaro M."/>
            <person name="Sun H."/>
            <person name="Tritt A."/>
            <person name="Yoshinaga Y."/>
            <person name="Zwiers L.-H."/>
            <person name="Turgeon B."/>
            <person name="Goodwin S."/>
            <person name="Spatafora J."/>
            <person name="Crous P."/>
            <person name="Grigoriev I."/>
        </authorList>
    </citation>
    <scope>NUCLEOTIDE SEQUENCE</scope>
    <source>
        <strain evidence="9">CBS 121739</strain>
    </source>
</reference>
<comment type="similarity">
    <text evidence="3 7">Belongs to the DPH1/DPH2 family. DPH2 subfamily.</text>
</comment>
<evidence type="ECO:0000256" key="8">
    <source>
        <dbReference type="SAM" id="MobiDB-lite"/>
    </source>
</evidence>
<dbReference type="GO" id="GO:0051536">
    <property type="term" value="F:iron-sulfur cluster binding"/>
    <property type="evidence" value="ECO:0007669"/>
    <property type="project" value="UniProtKB-KW"/>
</dbReference>
<dbReference type="FunFam" id="3.40.50.11860:FF:000001">
    <property type="entry name" value="2-(3-amino-3-carboxypropyl)histidine synthase subunit 2"/>
    <property type="match status" value="1"/>
</dbReference>
<comment type="cofactor">
    <cofactor evidence="1">
        <name>[4Fe-4S] cluster</name>
        <dbReference type="ChEBI" id="CHEBI:49883"/>
    </cofactor>
</comment>
<dbReference type="SFLD" id="SFLDG01121">
    <property type="entry name" value="Diphthamide_biosynthesis"/>
    <property type="match status" value="1"/>
</dbReference>
<keyword evidence="10" id="KW-1185">Reference proteome</keyword>
<evidence type="ECO:0000256" key="1">
    <source>
        <dbReference type="ARBA" id="ARBA00001966"/>
    </source>
</evidence>
<dbReference type="EMBL" id="ML996568">
    <property type="protein sequence ID" value="KAF2760184.1"/>
    <property type="molecule type" value="Genomic_DNA"/>
</dbReference>
<dbReference type="GO" id="GO:0017183">
    <property type="term" value="P:protein histidyl modification to diphthamide"/>
    <property type="evidence" value="ECO:0007669"/>
    <property type="project" value="UniProtKB-UniPathway"/>
</dbReference>
<dbReference type="GO" id="GO:0005737">
    <property type="term" value="C:cytoplasm"/>
    <property type="evidence" value="ECO:0007669"/>
    <property type="project" value="UniProtKB-SubCell"/>
</dbReference>
<evidence type="ECO:0000256" key="2">
    <source>
        <dbReference type="ARBA" id="ARBA00005156"/>
    </source>
</evidence>
<evidence type="ECO:0000256" key="3">
    <source>
        <dbReference type="ARBA" id="ARBA00006179"/>
    </source>
</evidence>
<dbReference type="InterPro" id="IPR042265">
    <property type="entry name" value="DPH1/DPH2_3"/>
</dbReference>
<evidence type="ECO:0000256" key="4">
    <source>
        <dbReference type="ARBA" id="ARBA00022723"/>
    </source>
</evidence>
<feature type="region of interest" description="Disordered" evidence="8">
    <location>
        <begin position="436"/>
        <end position="466"/>
    </location>
</feature>
<evidence type="ECO:0000256" key="6">
    <source>
        <dbReference type="ARBA" id="ARBA00023014"/>
    </source>
</evidence>
<evidence type="ECO:0000256" key="5">
    <source>
        <dbReference type="ARBA" id="ARBA00023004"/>
    </source>
</evidence>
<accession>A0A6A6WDP9</accession>
<comment type="subcellular location">
    <subcellularLocation>
        <location evidence="7">Cytoplasm</location>
    </subcellularLocation>
</comment>
<dbReference type="PANTHER" id="PTHR10762:SF2">
    <property type="entry name" value="2-(3-AMINO-3-CARBOXYPROPYL)HISTIDINE SYNTHASE SUBUNIT 2"/>
    <property type="match status" value="1"/>
</dbReference>
<dbReference type="GO" id="GO:0090560">
    <property type="term" value="F:2-(3-amino-3-carboxypropyl)histidine synthase activity"/>
    <property type="evidence" value="ECO:0007669"/>
    <property type="project" value="InterPro"/>
</dbReference>
<dbReference type="InterPro" id="IPR042263">
    <property type="entry name" value="DPH1/DPH2_1"/>
</dbReference>
<evidence type="ECO:0000313" key="9">
    <source>
        <dbReference type="EMBL" id="KAF2760184.1"/>
    </source>
</evidence>
<dbReference type="Proteomes" id="UP000799437">
    <property type="component" value="Unassembled WGS sequence"/>
</dbReference>
<comment type="pathway">
    <text evidence="2 7">Protein modification; peptidyl-diphthamide biosynthesis.</text>
</comment>
<keyword evidence="6 7" id="KW-0411">Iron-sulfur</keyword>
<keyword evidence="4 7" id="KW-0479">Metal-binding</keyword>
<dbReference type="Pfam" id="PF01866">
    <property type="entry name" value="Diphthamide_syn"/>
    <property type="match status" value="1"/>
</dbReference>
<dbReference type="PANTHER" id="PTHR10762">
    <property type="entry name" value="DIPHTHAMIDE BIOSYNTHESIS PROTEIN"/>
    <property type="match status" value="1"/>
</dbReference>
<comment type="function">
    <text evidence="7">Required for the first step of diphthamide biosynthesis, a post-translational modification of histidine which occurs in elongation factor 2. DPH1 and DPH2 transfer a 3-amino-3-carboxypropyl (ACP) group from S-adenosyl-L-methionine (SAM) to a histidine residue, the reaction is assisted by a reduction system comprising DPH3 and a NADH-dependent reductase. Facilitates the reduction of the catalytic iron-sulfur cluster found in the DPH1 subunit.</text>
</comment>
<evidence type="ECO:0000313" key="10">
    <source>
        <dbReference type="Proteomes" id="UP000799437"/>
    </source>
</evidence>
<keyword evidence="7" id="KW-0963">Cytoplasm</keyword>
<dbReference type="InterPro" id="IPR016435">
    <property type="entry name" value="DPH1/DPH2"/>
</dbReference>
<dbReference type="NCBIfam" id="TIGR00322">
    <property type="entry name" value="diphth2_R"/>
    <property type="match status" value="1"/>
</dbReference>
<dbReference type="Gene3D" id="3.40.50.11860">
    <property type="entry name" value="Diphthamide synthesis DPH1/DPH2 domain 3"/>
    <property type="match status" value="1"/>
</dbReference>
<name>A0A6A6WDP9_9PEZI</name>
<dbReference type="NCBIfam" id="TIGR00272">
    <property type="entry name" value="DPH2"/>
    <property type="match status" value="1"/>
</dbReference>
<sequence>MASSLAPTQVAPVLSTPDTHIFEDAAPKIDLATLPRLSDEQLAITYEVERTVNEIRAGRWRRIALQFPDHMLVDSTRVFEALSRGLHITRKRQSCSCTSDPPPTDVHGEEIARLSQRLQDVNVSPPKMEEEEKLFILGDTSYGSCCVDEVAAEHVDADVIVHYGRSCLSPSARLPVIYVFTTRPLNIDAVIQTFINTYPDKESRIVLMADIPYSEHLTLLKSRLQETGYSNVFATSVEHNPSSPLPNRTVPVEVSELPDKLKDYQLFHISEPPTALLLTLSSRVGAIHIYPTEHNNGGEVNALPVSSAMTLRRRYALITRQSTVDIFGILINTLSVKNYLHIVDHVRDSIAAAGKKSYTFVVGKINAAKVANFSEIGGWVVIGCWESSLIESKEFWKPLITPFELQLALRSDNDRVWTGEWSSDFQSILIGEEQNNAAPKDDQATIGDADDVDSEGDSAPPEFDLRTGRYVSHSRPMRTTNGHRSSAAALTSSTKMSSSVVKRAKGDIAQIAGVVSPGAEFLRSKRTWQGLGSDFEIAYDESGAIDRQGAPVEEGRRGVARGYVVGDDRSAS</sequence>
<dbReference type="Gene3D" id="3.40.50.11840">
    <property type="entry name" value="Diphthamide synthesis DPH1/DPH2 domain 1"/>
    <property type="match status" value="2"/>
</dbReference>
<dbReference type="OrthoDB" id="449241at2759"/>